<dbReference type="Proteomes" id="UP000190837">
    <property type="component" value="Unassembled WGS sequence"/>
</dbReference>
<gene>
    <name evidence="4" type="ORF">CHUV0807_0207</name>
</gene>
<sequence>MSQTPKRSGWYTFLFILGLLALLAGSFYGAILLLFVGIPMWAVLGLPVLIGGYIALWVRGYKHPLFARKTCLAWLAILSGAGVAVLYPLGHELYREYLRSISVPAEINQWQYNPQDADNKLAKLDVPATLTLQAPYPKLDGSTALYPIYAAFAQATYPLKAGEYYSDYVDLSKTGEAYERLFAGDVDVIFVPAPSKAHQAKAKELGIELRLTPIGKEAFVFFVNAQNPVDGLSVAQIRQIYSGSLTNWREVGGHDQRIRAFQRPENSGSQTALQKIMGDTPLQAAPREDVAGDMGGIIDRVSDYYNFSDAIGYSFLFYSTQMTAKKEIKLLQIDGIAPNHANIRAGNYPFTNDFYAVTVIGRENDNVRKLLAWVQSPQGQELVQKTGYIPFTEPATNP</sequence>
<dbReference type="SUPFAM" id="SSF53850">
    <property type="entry name" value="Periplasmic binding protein-like II"/>
    <property type="match status" value="1"/>
</dbReference>
<organism evidence="4 5">
    <name type="scientific">Cardiobacterium hominis</name>
    <dbReference type="NCBI Taxonomy" id="2718"/>
    <lineage>
        <taxon>Bacteria</taxon>
        <taxon>Pseudomonadati</taxon>
        <taxon>Pseudomonadota</taxon>
        <taxon>Gammaproteobacteria</taxon>
        <taxon>Cardiobacteriales</taxon>
        <taxon>Cardiobacteriaceae</taxon>
        <taxon>Cardiobacterium</taxon>
    </lineage>
</organism>
<reference evidence="5" key="1">
    <citation type="submission" date="2016-04" db="EMBL/GenBank/DDBJ databases">
        <authorList>
            <person name="Tagini F."/>
        </authorList>
    </citation>
    <scope>NUCLEOTIDE SEQUENCE [LARGE SCALE GENOMIC DNA]</scope>
    <source>
        <strain evidence="5">CHUV0807</strain>
    </source>
</reference>
<keyword evidence="1" id="KW-0732">Signal</keyword>
<feature type="domain" description="PBP" evidence="3">
    <location>
        <begin position="139"/>
        <end position="377"/>
    </location>
</feature>
<evidence type="ECO:0000259" key="3">
    <source>
        <dbReference type="Pfam" id="PF12849"/>
    </source>
</evidence>
<name>A0A1C3HNP8_9GAMM</name>
<proteinExistence type="predicted"/>
<dbReference type="RefSeq" id="WP_079538965.1">
    <property type="nucleotide sequence ID" value="NZ_FKLO01000014.1"/>
</dbReference>
<feature type="transmembrane region" description="Helical" evidence="2">
    <location>
        <begin position="41"/>
        <end position="59"/>
    </location>
</feature>
<dbReference type="EMBL" id="FKLO01000014">
    <property type="protein sequence ID" value="SAY55606.1"/>
    <property type="molecule type" value="Genomic_DNA"/>
</dbReference>
<evidence type="ECO:0000313" key="4">
    <source>
        <dbReference type="EMBL" id="SAY55606.1"/>
    </source>
</evidence>
<protein>
    <submittedName>
        <fullName evidence="4">Phosphate ABC transporter, periplasmic phosphate-binding protein PstS (TC 3.A.1.7.1)</fullName>
    </submittedName>
</protein>
<dbReference type="AlphaFoldDB" id="A0A1C3HNP8"/>
<feature type="transmembrane region" description="Helical" evidence="2">
    <location>
        <begin position="71"/>
        <end position="90"/>
    </location>
</feature>
<dbReference type="InterPro" id="IPR050811">
    <property type="entry name" value="Phosphate_ABC_transporter"/>
</dbReference>
<accession>A0A1C3HNP8</accession>
<keyword evidence="2" id="KW-0812">Transmembrane</keyword>
<dbReference type="PANTHER" id="PTHR30570">
    <property type="entry name" value="PERIPLASMIC PHOSPHATE BINDING COMPONENT OF PHOSPHATE ABC TRANSPORTER"/>
    <property type="match status" value="1"/>
</dbReference>
<feature type="transmembrane region" description="Helical" evidence="2">
    <location>
        <begin position="12"/>
        <end position="35"/>
    </location>
</feature>
<dbReference type="Pfam" id="PF12849">
    <property type="entry name" value="PBP_like_2"/>
    <property type="match status" value="1"/>
</dbReference>
<evidence type="ECO:0000256" key="2">
    <source>
        <dbReference type="SAM" id="Phobius"/>
    </source>
</evidence>
<evidence type="ECO:0000256" key="1">
    <source>
        <dbReference type="ARBA" id="ARBA00022729"/>
    </source>
</evidence>
<keyword evidence="2" id="KW-1133">Transmembrane helix</keyword>
<dbReference type="PANTHER" id="PTHR30570:SF1">
    <property type="entry name" value="PHOSPHATE-BINDING PROTEIN PSTS"/>
    <property type="match status" value="1"/>
</dbReference>
<evidence type="ECO:0000313" key="5">
    <source>
        <dbReference type="Proteomes" id="UP000190837"/>
    </source>
</evidence>
<dbReference type="Gene3D" id="3.40.190.10">
    <property type="entry name" value="Periplasmic binding protein-like II"/>
    <property type="match status" value="2"/>
</dbReference>
<dbReference type="InterPro" id="IPR024370">
    <property type="entry name" value="PBP_domain"/>
</dbReference>
<keyword evidence="2" id="KW-0472">Membrane</keyword>